<reference evidence="13 14" key="1">
    <citation type="submission" date="2015-12" db="EMBL/GenBank/DDBJ databases">
        <authorList>
            <person name="Shamseldin A."/>
            <person name="Moawad H."/>
            <person name="Abd El-Rahim W.M."/>
            <person name="Sadowsky M.J."/>
        </authorList>
    </citation>
    <scope>NUCLEOTIDE SEQUENCE [LARGE SCALE GENOMIC DNA]</scope>
    <source>
        <strain evidence="13 14">ZGT118</strain>
    </source>
</reference>
<evidence type="ECO:0000313" key="14">
    <source>
        <dbReference type="Proteomes" id="UP000053791"/>
    </source>
</evidence>
<evidence type="ECO:0000256" key="2">
    <source>
        <dbReference type="ARBA" id="ARBA00010581"/>
    </source>
</evidence>
<dbReference type="InterPro" id="IPR024791">
    <property type="entry name" value="Cyt_c/ubiquinol_Oxase_su3"/>
</dbReference>
<dbReference type="GO" id="GO:0019646">
    <property type="term" value="P:aerobic electron transport chain"/>
    <property type="evidence" value="ECO:0007669"/>
    <property type="project" value="InterPro"/>
</dbReference>
<feature type="transmembrane region" description="Helical" evidence="11">
    <location>
        <begin position="128"/>
        <end position="148"/>
    </location>
</feature>
<dbReference type="AlphaFoldDB" id="A0A0X3U4C5"/>
<keyword evidence="6 11" id="KW-1133">Transmembrane helix</keyword>
<feature type="transmembrane region" description="Helical" evidence="11">
    <location>
        <begin position="42"/>
        <end position="59"/>
    </location>
</feature>
<dbReference type="Gene3D" id="1.20.120.80">
    <property type="entry name" value="Cytochrome c oxidase, subunit III, four-helix bundle"/>
    <property type="match status" value="1"/>
</dbReference>
<evidence type="ECO:0000256" key="10">
    <source>
        <dbReference type="RuleBase" id="RU003376"/>
    </source>
</evidence>
<dbReference type="PANTHER" id="PTHR11403:SF7">
    <property type="entry name" value="CYTOCHROME C OXIDASE SUBUNIT 3"/>
    <property type="match status" value="1"/>
</dbReference>
<dbReference type="EC" id="7.1.1.9" evidence="3"/>
<evidence type="ECO:0000256" key="7">
    <source>
        <dbReference type="ARBA" id="ARBA00023136"/>
    </source>
</evidence>
<dbReference type="GO" id="GO:0004129">
    <property type="term" value="F:cytochrome-c oxidase activity"/>
    <property type="evidence" value="ECO:0007669"/>
    <property type="project" value="UniProtKB-EC"/>
</dbReference>
<dbReference type="OrthoDB" id="9810850at2"/>
<dbReference type="Pfam" id="PF00510">
    <property type="entry name" value="COX3"/>
    <property type="match status" value="1"/>
</dbReference>
<comment type="caution">
    <text evidence="13">The sequence shown here is derived from an EMBL/GenBank/DDBJ whole genome shotgun (WGS) entry which is preliminary data.</text>
</comment>
<evidence type="ECO:0000256" key="5">
    <source>
        <dbReference type="ARBA" id="ARBA00022967"/>
    </source>
</evidence>
<name>A0A0X3U4C5_9RHOB</name>
<evidence type="ECO:0000256" key="1">
    <source>
        <dbReference type="ARBA" id="ARBA00004141"/>
    </source>
</evidence>
<dbReference type="SUPFAM" id="SSF81452">
    <property type="entry name" value="Cytochrome c oxidase subunit III-like"/>
    <property type="match status" value="1"/>
</dbReference>
<sequence length="272" mass="31226">MAHAKNHDYHILNPSIWPLIGAVGGFVMLFGAVLWMHDVTAFVFWAGLIAVLYTMYGWWSDVVAESRAGDHTPVVRIGLRYGFILFIMSEVMFFFAWFWSFFKHRMYPMYEYAGTEYVQPEIHAVDPFHLPLINTLILLLSGCAVTWAHHALVHDNDRKALVQGLAIGIVLGIAFTALQAYEYAELLLHEGWEFGGDQFYSNFFMATGFHGAHVIIGTIFLTVCLIRAMRGDFTPEKHIGFEAAAWYWHFVDVVWLFLFFAVYIWGQAPLFH</sequence>
<dbReference type="InterPro" id="IPR035973">
    <property type="entry name" value="Cyt_c_oxidase_su3-like_sf"/>
</dbReference>
<evidence type="ECO:0000256" key="8">
    <source>
        <dbReference type="ARBA" id="ARBA00031400"/>
    </source>
</evidence>
<feature type="domain" description="Heme-copper oxidase subunit III family profile" evidence="12">
    <location>
        <begin position="5"/>
        <end position="267"/>
    </location>
</feature>
<evidence type="ECO:0000313" key="13">
    <source>
        <dbReference type="EMBL" id="KUJ80460.1"/>
    </source>
</evidence>
<organism evidence="13 14">
    <name type="scientific">Ruegeria marisrubri</name>
    <dbReference type="NCBI Taxonomy" id="1685379"/>
    <lineage>
        <taxon>Bacteria</taxon>
        <taxon>Pseudomonadati</taxon>
        <taxon>Pseudomonadota</taxon>
        <taxon>Alphaproteobacteria</taxon>
        <taxon>Rhodobacterales</taxon>
        <taxon>Roseobacteraceae</taxon>
        <taxon>Ruegeria</taxon>
    </lineage>
</organism>
<evidence type="ECO:0000256" key="4">
    <source>
        <dbReference type="ARBA" id="ARBA00022692"/>
    </source>
</evidence>
<comment type="subcellular location">
    <subcellularLocation>
        <location evidence="10">Cell membrane</location>
        <topology evidence="10">Multi-pass membrane protein</topology>
    </subcellularLocation>
    <subcellularLocation>
        <location evidence="1">Membrane</location>
        <topology evidence="1">Multi-pass membrane protein</topology>
    </subcellularLocation>
</comment>
<dbReference type="GO" id="GO:0005886">
    <property type="term" value="C:plasma membrane"/>
    <property type="evidence" value="ECO:0007669"/>
    <property type="project" value="UniProtKB-SubCell"/>
</dbReference>
<dbReference type="InterPro" id="IPR013833">
    <property type="entry name" value="Cyt_c_oxidase_su3_a-hlx"/>
</dbReference>
<dbReference type="EMBL" id="LQBQ01000012">
    <property type="protein sequence ID" value="KUJ80460.1"/>
    <property type="molecule type" value="Genomic_DNA"/>
</dbReference>
<accession>A0A0X3U4C5</accession>
<evidence type="ECO:0000256" key="3">
    <source>
        <dbReference type="ARBA" id="ARBA00012949"/>
    </source>
</evidence>
<dbReference type="Proteomes" id="UP000053791">
    <property type="component" value="Unassembled WGS sequence"/>
</dbReference>
<dbReference type="RefSeq" id="WP_068345736.1">
    <property type="nucleotide sequence ID" value="NZ_LQBQ01000012.1"/>
</dbReference>
<keyword evidence="7 11" id="KW-0472">Membrane</keyword>
<feature type="transmembrane region" description="Helical" evidence="11">
    <location>
        <begin position="16"/>
        <end position="36"/>
    </location>
</feature>
<dbReference type="PROSITE" id="PS50253">
    <property type="entry name" value="COX3"/>
    <property type="match status" value="1"/>
</dbReference>
<comment type="similarity">
    <text evidence="2 10">Belongs to the cytochrome c oxidase subunit 3 family.</text>
</comment>
<evidence type="ECO:0000259" key="12">
    <source>
        <dbReference type="PROSITE" id="PS50253"/>
    </source>
</evidence>
<dbReference type="CDD" id="cd01665">
    <property type="entry name" value="Cyt_c_Oxidase_III"/>
    <property type="match status" value="1"/>
</dbReference>
<gene>
    <name evidence="13" type="ORF">AVO45_05260</name>
</gene>
<dbReference type="STRING" id="1685379.AVO45_05260"/>
<evidence type="ECO:0000256" key="11">
    <source>
        <dbReference type="SAM" id="Phobius"/>
    </source>
</evidence>
<dbReference type="Gene3D" id="1.10.287.70">
    <property type="match status" value="1"/>
</dbReference>
<keyword evidence="5" id="KW-1278">Translocase</keyword>
<protein>
    <recommendedName>
        <fullName evidence="3">cytochrome-c oxidase</fullName>
        <ecNumber evidence="3">7.1.1.9</ecNumber>
    </recommendedName>
    <alternativeName>
        <fullName evidence="8">Cytochrome aa3 subunit 3</fullName>
    </alternativeName>
    <alternativeName>
        <fullName evidence="9">Cytochrome c oxidase polypeptide III</fullName>
    </alternativeName>
</protein>
<dbReference type="InterPro" id="IPR000298">
    <property type="entry name" value="Cyt_c_oxidase-like_su3"/>
</dbReference>
<dbReference type="InterPro" id="IPR033945">
    <property type="entry name" value="Cyt_c_oxase_su3_dom"/>
</dbReference>
<keyword evidence="14" id="KW-1185">Reference proteome</keyword>
<feature type="transmembrane region" description="Helical" evidence="11">
    <location>
        <begin position="246"/>
        <end position="266"/>
    </location>
</feature>
<keyword evidence="4 10" id="KW-0812">Transmembrane</keyword>
<evidence type="ECO:0000256" key="9">
    <source>
        <dbReference type="ARBA" id="ARBA00031625"/>
    </source>
</evidence>
<dbReference type="PANTHER" id="PTHR11403">
    <property type="entry name" value="CYTOCHROME C OXIDASE SUBUNIT III"/>
    <property type="match status" value="1"/>
</dbReference>
<feature type="transmembrane region" description="Helical" evidence="11">
    <location>
        <begin position="79"/>
        <end position="102"/>
    </location>
</feature>
<feature type="transmembrane region" description="Helical" evidence="11">
    <location>
        <begin position="160"/>
        <end position="181"/>
    </location>
</feature>
<proteinExistence type="inferred from homology"/>
<feature type="transmembrane region" description="Helical" evidence="11">
    <location>
        <begin position="201"/>
        <end position="226"/>
    </location>
</feature>
<evidence type="ECO:0000256" key="6">
    <source>
        <dbReference type="ARBA" id="ARBA00022989"/>
    </source>
</evidence>